<evidence type="ECO:0000256" key="3">
    <source>
        <dbReference type="ARBA" id="ARBA00022448"/>
    </source>
</evidence>
<evidence type="ECO:0000256" key="11">
    <source>
        <dbReference type="SAM" id="Phobius"/>
    </source>
</evidence>
<feature type="binding site" evidence="8">
    <location>
        <position position="40"/>
    </location>
    <ligand>
        <name>Na(+)</name>
        <dbReference type="ChEBI" id="CHEBI:29101"/>
        <label>1</label>
    </ligand>
</feature>
<feature type="transmembrane region" description="Helical" evidence="11">
    <location>
        <begin position="204"/>
        <end position="224"/>
    </location>
</feature>
<feature type="binding site" evidence="8">
    <location>
        <position position="322"/>
    </location>
    <ligand>
        <name>Na(+)</name>
        <dbReference type="ChEBI" id="CHEBI:29101"/>
        <label>1</label>
    </ligand>
</feature>
<reference evidence="12" key="1">
    <citation type="journal article" date="2019" name="bioRxiv">
        <title>The Genome of the Zebra Mussel, Dreissena polymorpha: A Resource for Invasive Species Research.</title>
        <authorList>
            <person name="McCartney M.A."/>
            <person name="Auch B."/>
            <person name="Kono T."/>
            <person name="Mallez S."/>
            <person name="Zhang Y."/>
            <person name="Obille A."/>
            <person name="Becker A."/>
            <person name="Abrahante J.E."/>
            <person name="Garbe J."/>
            <person name="Badalamenti J.P."/>
            <person name="Herman A."/>
            <person name="Mangelson H."/>
            <person name="Liachko I."/>
            <person name="Sullivan S."/>
            <person name="Sone E.D."/>
            <person name="Koren S."/>
            <person name="Silverstein K.A.T."/>
            <person name="Beckman K.B."/>
            <person name="Gohl D.M."/>
        </authorList>
    </citation>
    <scope>NUCLEOTIDE SEQUENCE</scope>
    <source>
        <strain evidence="12">Duluth1</strain>
        <tissue evidence="12">Whole animal</tissue>
    </source>
</reference>
<evidence type="ECO:0000256" key="9">
    <source>
        <dbReference type="PIRSR" id="PIRSR600175-2"/>
    </source>
</evidence>
<feature type="binding site" evidence="8">
    <location>
        <position position="35"/>
    </location>
    <ligand>
        <name>Na(+)</name>
        <dbReference type="ChEBI" id="CHEBI:29101"/>
        <label>1</label>
    </ligand>
</feature>
<keyword evidence="7" id="KW-0325">Glycoprotein</keyword>
<keyword evidence="3 10" id="KW-0813">Transport</keyword>
<dbReference type="InterPro" id="IPR000175">
    <property type="entry name" value="Na/ntran_symport"/>
</dbReference>
<feature type="transmembrane region" description="Helical" evidence="11">
    <location>
        <begin position="536"/>
        <end position="559"/>
    </location>
</feature>
<feature type="transmembrane region" description="Helical" evidence="11">
    <location>
        <begin position="283"/>
        <end position="304"/>
    </location>
</feature>
<dbReference type="InterPro" id="IPR037272">
    <property type="entry name" value="SNS_sf"/>
</dbReference>
<keyword evidence="4 10" id="KW-0812">Transmembrane</keyword>
<keyword evidence="9" id="KW-1015">Disulfide bond</keyword>
<sequence length="638" mass="70928">MEEKAKDEETADGPKSNRESWGSQLEFVLTMIGYAVGLGNVWRFPYLCFRNGGGAFLIPYFLSLFLMGIPMFFLELNFGQFASLGPLKIWRMNPAMKGVGMSVVLITACIIVYYNVVVSWCVYFFFASMTSQLPWSDCENEWNTCRCRDTTMNTSLSFPWHNDSRLAQDCINFTNTANKTTTPAEEYFLRRVLRRTEGIDHGGAVLWDVSLCNLLAWTIVFLVIARGVETLGKVMYFASIFPYVLLTALLIRGLTLEGHSTGIDFYLTPNITKLTDASVWSDAAVQIFYSLGICQGGLIAMSSFSSFKTNTLRDALIVPIINCGTSFYAGFVIFSVLGFMADRKDTSVANVVADGPGLVFMVYPEALAQMPVAPLWSILFFLMMTMLGLTSQFSATETVLCSIMDEFPSLRASRLRTAGFRASGCLVLFLLGLPMTTEGGFYLFYLIDNYVGGLPLLFAGVFQIIAVIYVYGVGKFKKDIEMMLGKRLVTKVALAFFIPMWCFVTPACLMGVIIFKCVQLKPLAMESYVYPDFGNAIGWISVSACILIVPGWFIGYYCYMGGGRLLAEVNSPKMKWGPANPDDRGERYKLPDYGVYSRDIMENESKVTPHQVEPILGVDSRVEGEAGAGADNLAYKET</sequence>
<keyword evidence="10" id="KW-0769">Symport</keyword>
<dbReference type="GO" id="GO:0005283">
    <property type="term" value="F:amino acid:sodium symporter activity"/>
    <property type="evidence" value="ECO:0007669"/>
    <property type="project" value="TreeGrafter"/>
</dbReference>
<dbReference type="PROSITE" id="PS00754">
    <property type="entry name" value="NA_NEUROTRAN_SYMP_2"/>
    <property type="match status" value="1"/>
</dbReference>
<evidence type="ECO:0000256" key="6">
    <source>
        <dbReference type="ARBA" id="ARBA00023136"/>
    </source>
</evidence>
<feature type="transmembrane region" description="Helical" evidence="11">
    <location>
        <begin position="425"/>
        <end position="447"/>
    </location>
</feature>
<dbReference type="GO" id="GO:0089718">
    <property type="term" value="P:amino acid import across plasma membrane"/>
    <property type="evidence" value="ECO:0007669"/>
    <property type="project" value="TreeGrafter"/>
</dbReference>
<dbReference type="PANTHER" id="PTHR11616:SF321">
    <property type="entry name" value="SODIUM-DEPENDENT NUTRIENT AMINO ACID TRANSPORTER 1-RELATED"/>
    <property type="match status" value="1"/>
</dbReference>
<proteinExistence type="inferred from homology"/>
<evidence type="ECO:0000256" key="2">
    <source>
        <dbReference type="ARBA" id="ARBA00006459"/>
    </source>
</evidence>
<keyword evidence="8" id="KW-0479">Metal-binding</keyword>
<dbReference type="Proteomes" id="UP000828390">
    <property type="component" value="Unassembled WGS sequence"/>
</dbReference>
<dbReference type="GO" id="GO:0046872">
    <property type="term" value="F:metal ion binding"/>
    <property type="evidence" value="ECO:0007669"/>
    <property type="project" value="UniProtKB-KW"/>
</dbReference>
<feature type="binding site" evidence="8">
    <location>
        <position position="36"/>
    </location>
    <ligand>
        <name>Na(+)</name>
        <dbReference type="ChEBI" id="CHEBI:29101"/>
        <label>1</label>
    </ligand>
</feature>
<keyword evidence="13" id="KW-1185">Reference proteome</keyword>
<feature type="binding site" evidence="8">
    <location>
        <position position="391"/>
    </location>
    <ligand>
        <name>Na(+)</name>
        <dbReference type="ChEBI" id="CHEBI:29101"/>
        <label>1</label>
    </ligand>
</feature>
<evidence type="ECO:0000256" key="1">
    <source>
        <dbReference type="ARBA" id="ARBA00004141"/>
    </source>
</evidence>
<keyword evidence="8" id="KW-0915">Sodium</keyword>
<dbReference type="PANTHER" id="PTHR11616">
    <property type="entry name" value="SODIUM/CHLORIDE DEPENDENT TRANSPORTER"/>
    <property type="match status" value="1"/>
</dbReference>
<dbReference type="PROSITE" id="PS50267">
    <property type="entry name" value="NA_NEUROTRAN_SYMP_3"/>
    <property type="match status" value="1"/>
</dbReference>
<feature type="transmembrane region" description="Helical" evidence="11">
    <location>
        <begin position="236"/>
        <end position="255"/>
    </location>
</feature>
<dbReference type="Pfam" id="PF00209">
    <property type="entry name" value="SNF"/>
    <property type="match status" value="1"/>
</dbReference>
<gene>
    <name evidence="12" type="ORF">DPMN_150655</name>
</gene>
<evidence type="ECO:0000313" key="13">
    <source>
        <dbReference type="Proteomes" id="UP000828390"/>
    </source>
</evidence>
<comment type="caution">
    <text evidence="12">The sequence shown here is derived from an EMBL/GenBank/DDBJ whole genome shotgun (WGS) entry which is preliminary data.</text>
</comment>
<feature type="transmembrane region" description="Helical" evidence="11">
    <location>
        <begin position="99"/>
        <end position="126"/>
    </location>
</feature>
<keyword evidence="6 11" id="KW-0472">Membrane</keyword>
<feature type="binding site" evidence="8">
    <location>
        <position position="290"/>
    </location>
    <ligand>
        <name>Na(+)</name>
        <dbReference type="ChEBI" id="CHEBI:29101"/>
        <label>1</label>
    </ligand>
</feature>
<comment type="subcellular location">
    <subcellularLocation>
        <location evidence="1">Membrane</location>
        <topology evidence="1">Multi-pass membrane protein</topology>
    </subcellularLocation>
</comment>
<dbReference type="NCBIfam" id="NF037979">
    <property type="entry name" value="Na_transp"/>
    <property type="match status" value="1"/>
</dbReference>
<feature type="transmembrane region" description="Helical" evidence="11">
    <location>
        <begin position="453"/>
        <end position="471"/>
    </location>
</feature>
<reference evidence="12" key="2">
    <citation type="submission" date="2020-11" db="EMBL/GenBank/DDBJ databases">
        <authorList>
            <person name="McCartney M.A."/>
            <person name="Auch B."/>
            <person name="Kono T."/>
            <person name="Mallez S."/>
            <person name="Becker A."/>
            <person name="Gohl D.M."/>
            <person name="Silverstein K.A.T."/>
            <person name="Koren S."/>
            <person name="Bechman K.B."/>
            <person name="Herman A."/>
            <person name="Abrahante J.E."/>
            <person name="Garbe J."/>
        </authorList>
    </citation>
    <scope>NUCLEOTIDE SEQUENCE</scope>
    <source>
        <strain evidence="12">Duluth1</strain>
        <tissue evidence="12">Whole animal</tissue>
    </source>
</reference>
<accession>A0A9D4FE60</accession>
<keyword evidence="5 11" id="KW-1133">Transmembrane helix</keyword>
<dbReference type="EMBL" id="JAIWYP010000007">
    <property type="protein sequence ID" value="KAH3797080.1"/>
    <property type="molecule type" value="Genomic_DNA"/>
</dbReference>
<evidence type="ECO:0000256" key="8">
    <source>
        <dbReference type="PIRSR" id="PIRSR600175-1"/>
    </source>
</evidence>
<organism evidence="12 13">
    <name type="scientific">Dreissena polymorpha</name>
    <name type="common">Zebra mussel</name>
    <name type="synonym">Mytilus polymorpha</name>
    <dbReference type="NCBI Taxonomy" id="45954"/>
    <lineage>
        <taxon>Eukaryota</taxon>
        <taxon>Metazoa</taxon>
        <taxon>Spiralia</taxon>
        <taxon>Lophotrochozoa</taxon>
        <taxon>Mollusca</taxon>
        <taxon>Bivalvia</taxon>
        <taxon>Autobranchia</taxon>
        <taxon>Heteroconchia</taxon>
        <taxon>Euheterodonta</taxon>
        <taxon>Imparidentia</taxon>
        <taxon>Neoheterodontei</taxon>
        <taxon>Myida</taxon>
        <taxon>Dreissenoidea</taxon>
        <taxon>Dreissenidae</taxon>
        <taxon>Dreissena</taxon>
    </lineage>
</organism>
<feature type="transmembrane region" description="Helical" evidence="11">
    <location>
        <begin position="25"/>
        <end position="44"/>
    </location>
</feature>
<feature type="transmembrane region" description="Helical" evidence="11">
    <location>
        <begin position="378"/>
        <end position="404"/>
    </location>
</feature>
<comment type="similarity">
    <text evidence="2 10">Belongs to the sodium:neurotransmitter symporter (SNF) (TC 2.A.22) family.</text>
</comment>
<evidence type="ECO:0000313" key="12">
    <source>
        <dbReference type="EMBL" id="KAH3797080.1"/>
    </source>
</evidence>
<feature type="disulfide bond" evidence="9">
    <location>
        <begin position="138"/>
        <end position="147"/>
    </location>
</feature>
<feature type="transmembrane region" description="Helical" evidence="11">
    <location>
        <begin position="492"/>
        <end position="516"/>
    </location>
</feature>
<feature type="binding site" evidence="8">
    <location>
        <position position="33"/>
    </location>
    <ligand>
        <name>Na(+)</name>
        <dbReference type="ChEBI" id="CHEBI:29101"/>
        <label>1</label>
    </ligand>
</feature>
<dbReference type="PROSITE" id="PS00610">
    <property type="entry name" value="NA_NEUROTRAN_SYMP_1"/>
    <property type="match status" value="1"/>
</dbReference>
<dbReference type="PRINTS" id="PR00176">
    <property type="entry name" value="NANEUSMPORT"/>
</dbReference>
<feature type="transmembrane region" description="Helical" evidence="11">
    <location>
        <begin position="56"/>
        <end position="78"/>
    </location>
</feature>
<dbReference type="GO" id="GO:0005886">
    <property type="term" value="C:plasma membrane"/>
    <property type="evidence" value="ECO:0007669"/>
    <property type="project" value="TreeGrafter"/>
</dbReference>
<dbReference type="OrthoDB" id="6581954at2759"/>
<feature type="transmembrane region" description="Helical" evidence="11">
    <location>
        <begin position="316"/>
        <end position="341"/>
    </location>
</feature>
<protein>
    <recommendedName>
        <fullName evidence="10">Transporter</fullName>
    </recommendedName>
</protein>
<evidence type="ECO:0000256" key="10">
    <source>
        <dbReference type="RuleBase" id="RU003732"/>
    </source>
</evidence>
<dbReference type="SUPFAM" id="SSF161070">
    <property type="entry name" value="SNF-like"/>
    <property type="match status" value="1"/>
</dbReference>
<evidence type="ECO:0000256" key="5">
    <source>
        <dbReference type="ARBA" id="ARBA00022989"/>
    </source>
</evidence>
<dbReference type="AlphaFoldDB" id="A0A9D4FE60"/>
<evidence type="ECO:0000256" key="4">
    <source>
        <dbReference type="ARBA" id="ARBA00022692"/>
    </source>
</evidence>
<name>A0A9D4FE60_DREPO</name>
<evidence type="ECO:0000256" key="7">
    <source>
        <dbReference type="ARBA" id="ARBA00023180"/>
    </source>
</evidence>
<feature type="binding site" evidence="8">
    <location>
        <position position="387"/>
    </location>
    <ligand>
        <name>Na(+)</name>
        <dbReference type="ChEBI" id="CHEBI:29101"/>
        <label>1</label>
    </ligand>
</feature>